<dbReference type="SUPFAM" id="SSF56300">
    <property type="entry name" value="Metallo-dependent phosphatases"/>
    <property type="match status" value="1"/>
</dbReference>
<organism evidence="2 3">
    <name type="scientific">Methylosinus sporium</name>
    <dbReference type="NCBI Taxonomy" id="428"/>
    <lineage>
        <taxon>Bacteria</taxon>
        <taxon>Pseudomonadati</taxon>
        <taxon>Pseudomonadota</taxon>
        <taxon>Alphaproteobacteria</taxon>
        <taxon>Hyphomicrobiales</taxon>
        <taxon>Methylocystaceae</taxon>
        <taxon>Methylosinus</taxon>
    </lineage>
</organism>
<dbReference type="GO" id="GO:0016791">
    <property type="term" value="F:phosphatase activity"/>
    <property type="evidence" value="ECO:0007669"/>
    <property type="project" value="TreeGrafter"/>
</dbReference>
<evidence type="ECO:0000313" key="2">
    <source>
        <dbReference type="EMBL" id="PWB92941.1"/>
    </source>
</evidence>
<evidence type="ECO:0000313" key="3">
    <source>
        <dbReference type="Proteomes" id="UP000245137"/>
    </source>
</evidence>
<protein>
    <submittedName>
        <fullName evidence="2">Serine/threonine protein phosphatase</fullName>
    </submittedName>
</protein>
<dbReference type="PANTHER" id="PTHR42850:SF4">
    <property type="entry name" value="ZINC-DEPENDENT ENDOPOLYPHOSPHATASE"/>
    <property type="match status" value="1"/>
</dbReference>
<dbReference type="PROSITE" id="PS00125">
    <property type="entry name" value="SER_THR_PHOSPHATASE"/>
    <property type="match status" value="1"/>
</dbReference>
<dbReference type="InterPro" id="IPR029052">
    <property type="entry name" value="Metallo-depent_PP-like"/>
</dbReference>
<dbReference type="GO" id="GO:0008803">
    <property type="term" value="F:bis(5'-nucleosyl)-tetraphosphatase (symmetrical) activity"/>
    <property type="evidence" value="ECO:0007669"/>
    <property type="project" value="TreeGrafter"/>
</dbReference>
<gene>
    <name evidence="2" type="ORF">C5689_15655</name>
</gene>
<dbReference type="GO" id="GO:0005737">
    <property type="term" value="C:cytoplasm"/>
    <property type="evidence" value="ECO:0007669"/>
    <property type="project" value="TreeGrafter"/>
</dbReference>
<dbReference type="OrthoDB" id="9807890at2"/>
<dbReference type="Pfam" id="PF00149">
    <property type="entry name" value="Metallophos"/>
    <property type="match status" value="1"/>
</dbReference>
<dbReference type="InterPro" id="IPR006186">
    <property type="entry name" value="Ser/Thr-sp_prot-phosphatase"/>
</dbReference>
<dbReference type="InterPro" id="IPR004843">
    <property type="entry name" value="Calcineurin-like_PHP"/>
</dbReference>
<dbReference type="AlphaFoldDB" id="A0A2U1SMV0"/>
<keyword evidence="3" id="KW-1185">Reference proteome</keyword>
<dbReference type="Proteomes" id="UP000245137">
    <property type="component" value="Unassembled WGS sequence"/>
</dbReference>
<dbReference type="EMBL" id="PUIV01000032">
    <property type="protein sequence ID" value="PWB92941.1"/>
    <property type="molecule type" value="Genomic_DNA"/>
</dbReference>
<feature type="domain" description="Serine/threonine specific protein phosphatases" evidence="1">
    <location>
        <begin position="91"/>
        <end position="96"/>
    </location>
</feature>
<proteinExistence type="predicted"/>
<name>A0A2U1SMV0_METSR</name>
<dbReference type="GO" id="GO:0110154">
    <property type="term" value="P:RNA decapping"/>
    <property type="evidence" value="ECO:0007669"/>
    <property type="project" value="TreeGrafter"/>
</dbReference>
<sequence length="254" mass="28662">MTNSRLTQFQTLQTGLPTRLPPDLRIYAVGDIHGRADLLDKLARRIEEERASAPSAMLTIFLGDYIDRGLQSSTVVDWLSRGDFPTPFLALRGNHEEIFMRFLEDASVLESWRRFGGIETLHSYGVEVSSIMRGKGYEEARRALSARLPDAHRRFIQETPLTASYGDYFFCHAGAKPGVPLDAQRAEDLLWIREEFLSFRGAWEKMIVHGHTPVSEPDILPNRINVDTGAFATSILTALVLETDSRRMLFAGHV</sequence>
<reference evidence="2 3" key="1">
    <citation type="journal article" date="2018" name="Appl. Microbiol. Biotechnol.">
        <title>Co-cultivation of the strictly anaerobic methanogen Methanosarcina barkeri with aerobic methanotrophs in an oxygen-limited membrane bioreactor.</title>
        <authorList>
            <person name="In 't Zandt M.H."/>
            <person name="van den Bosch T.J.M."/>
            <person name="Rijkers R."/>
            <person name="van Kessel M.A.H.J."/>
            <person name="Jetten M.S.M."/>
            <person name="Welte C.U."/>
        </authorList>
    </citation>
    <scope>NUCLEOTIDE SEQUENCE [LARGE SCALE GENOMIC DNA]</scope>
    <source>
        <strain evidence="2 3">DSM 17706</strain>
    </source>
</reference>
<dbReference type="CDD" id="cd00144">
    <property type="entry name" value="MPP_PPP_family"/>
    <property type="match status" value="1"/>
</dbReference>
<evidence type="ECO:0000259" key="1">
    <source>
        <dbReference type="PROSITE" id="PS00125"/>
    </source>
</evidence>
<dbReference type="InterPro" id="IPR050126">
    <property type="entry name" value="Ap4A_hydrolase"/>
</dbReference>
<accession>A0A2U1SMV0</accession>
<dbReference type="PANTHER" id="PTHR42850">
    <property type="entry name" value="METALLOPHOSPHOESTERASE"/>
    <property type="match status" value="1"/>
</dbReference>
<comment type="caution">
    <text evidence="2">The sequence shown here is derived from an EMBL/GenBank/DDBJ whole genome shotgun (WGS) entry which is preliminary data.</text>
</comment>
<dbReference type="Gene3D" id="3.60.21.10">
    <property type="match status" value="1"/>
</dbReference>
<dbReference type="RefSeq" id="WP_108918190.1">
    <property type="nucleotide sequence ID" value="NZ_BGJY01000024.1"/>
</dbReference>